<organism evidence="6 7">
    <name type="scientific">Jiangella mangrovi</name>
    <dbReference type="NCBI Taxonomy" id="1524084"/>
    <lineage>
        <taxon>Bacteria</taxon>
        <taxon>Bacillati</taxon>
        <taxon>Actinomycetota</taxon>
        <taxon>Actinomycetes</taxon>
        <taxon>Jiangellales</taxon>
        <taxon>Jiangellaceae</taxon>
        <taxon>Jiangella</taxon>
    </lineage>
</organism>
<dbReference type="SUPFAM" id="SSF46689">
    <property type="entry name" value="Homeodomain-like"/>
    <property type="match status" value="1"/>
</dbReference>
<dbReference type="EMBL" id="JACHMM010000001">
    <property type="protein sequence ID" value="MBB5790142.1"/>
    <property type="molecule type" value="Genomic_DNA"/>
</dbReference>
<dbReference type="PRINTS" id="PR00455">
    <property type="entry name" value="HTHTETR"/>
</dbReference>
<name>A0A7W9GU73_9ACTN</name>
<accession>A0A7W9GU73</accession>
<dbReference type="SUPFAM" id="SSF48498">
    <property type="entry name" value="Tetracyclin repressor-like, C-terminal domain"/>
    <property type="match status" value="1"/>
</dbReference>
<dbReference type="PANTHER" id="PTHR30055:SF146">
    <property type="entry name" value="HTH-TYPE TRANSCRIPTIONAL DUAL REGULATOR CECR"/>
    <property type="match status" value="1"/>
</dbReference>
<dbReference type="InterPro" id="IPR009057">
    <property type="entry name" value="Homeodomain-like_sf"/>
</dbReference>
<feature type="DNA-binding region" description="H-T-H motif" evidence="4">
    <location>
        <begin position="36"/>
        <end position="55"/>
    </location>
</feature>
<reference evidence="6 7" key="1">
    <citation type="submission" date="2020-08" db="EMBL/GenBank/DDBJ databases">
        <title>Sequencing the genomes of 1000 actinobacteria strains.</title>
        <authorList>
            <person name="Klenk H.-P."/>
        </authorList>
    </citation>
    <scope>NUCLEOTIDE SEQUENCE [LARGE SCALE GENOMIC DNA]</scope>
    <source>
        <strain evidence="6 7">DSM 102122</strain>
    </source>
</reference>
<dbReference type="Pfam" id="PF00440">
    <property type="entry name" value="TetR_N"/>
    <property type="match status" value="1"/>
</dbReference>
<dbReference type="GO" id="GO:0000976">
    <property type="term" value="F:transcription cis-regulatory region binding"/>
    <property type="evidence" value="ECO:0007669"/>
    <property type="project" value="TreeGrafter"/>
</dbReference>
<proteinExistence type="predicted"/>
<sequence>MAEAGARPWARSDEKHLAIVRAAREVFLSNGYLGTNMDLIASRSGVSKQTVYTHFGNKEALFLEIVGSMTGDAGDLVHHDRPELGADEDLEAFLVAFAQRQLLVVMTPDLLQLRRLVIGEVGRFPELARVLYERGPQRAMDEIRAMFERLRDAGRLAVDDPAAAAEWFNWLVMAAPLNRAMMLGDDAVPPEDDLRRHVEEAVRIFLAAFPPPH</sequence>
<evidence type="ECO:0000313" key="7">
    <source>
        <dbReference type="Proteomes" id="UP000542813"/>
    </source>
</evidence>
<comment type="caution">
    <text evidence="6">The sequence shown here is derived from an EMBL/GenBank/DDBJ whole genome shotgun (WGS) entry which is preliminary data.</text>
</comment>
<evidence type="ECO:0000259" key="5">
    <source>
        <dbReference type="PROSITE" id="PS50977"/>
    </source>
</evidence>
<dbReference type="GO" id="GO:0045892">
    <property type="term" value="P:negative regulation of DNA-templated transcription"/>
    <property type="evidence" value="ECO:0007669"/>
    <property type="project" value="UniProtKB-ARBA"/>
</dbReference>
<keyword evidence="3" id="KW-0804">Transcription</keyword>
<dbReference type="Gene3D" id="1.10.357.10">
    <property type="entry name" value="Tetracycline Repressor, domain 2"/>
    <property type="match status" value="1"/>
</dbReference>
<evidence type="ECO:0000256" key="3">
    <source>
        <dbReference type="ARBA" id="ARBA00023163"/>
    </source>
</evidence>
<dbReference type="PANTHER" id="PTHR30055">
    <property type="entry name" value="HTH-TYPE TRANSCRIPTIONAL REGULATOR RUTR"/>
    <property type="match status" value="1"/>
</dbReference>
<dbReference type="InterPro" id="IPR039536">
    <property type="entry name" value="TetR_C_Proteobacteria"/>
</dbReference>
<feature type="domain" description="HTH tetR-type" evidence="5">
    <location>
        <begin position="13"/>
        <end position="73"/>
    </location>
</feature>
<dbReference type="AlphaFoldDB" id="A0A7W9GU73"/>
<evidence type="ECO:0000256" key="1">
    <source>
        <dbReference type="ARBA" id="ARBA00023015"/>
    </source>
</evidence>
<evidence type="ECO:0000256" key="2">
    <source>
        <dbReference type="ARBA" id="ARBA00023125"/>
    </source>
</evidence>
<keyword evidence="2 4" id="KW-0238">DNA-binding</keyword>
<dbReference type="GO" id="GO:0003700">
    <property type="term" value="F:DNA-binding transcription factor activity"/>
    <property type="evidence" value="ECO:0007669"/>
    <property type="project" value="TreeGrafter"/>
</dbReference>
<dbReference type="RefSeq" id="WP_184825983.1">
    <property type="nucleotide sequence ID" value="NZ_JACHMM010000001.1"/>
</dbReference>
<dbReference type="InterPro" id="IPR001647">
    <property type="entry name" value="HTH_TetR"/>
</dbReference>
<dbReference type="InterPro" id="IPR050109">
    <property type="entry name" value="HTH-type_TetR-like_transc_reg"/>
</dbReference>
<keyword evidence="1" id="KW-0805">Transcription regulation</keyword>
<evidence type="ECO:0000313" key="6">
    <source>
        <dbReference type="EMBL" id="MBB5790142.1"/>
    </source>
</evidence>
<dbReference type="FunFam" id="1.10.10.60:FF:000141">
    <property type="entry name" value="TetR family transcriptional regulator"/>
    <property type="match status" value="1"/>
</dbReference>
<dbReference type="InterPro" id="IPR036271">
    <property type="entry name" value="Tet_transcr_reg_TetR-rel_C_sf"/>
</dbReference>
<dbReference type="Pfam" id="PF14246">
    <property type="entry name" value="TetR_C_7"/>
    <property type="match status" value="1"/>
</dbReference>
<dbReference type="PROSITE" id="PS50977">
    <property type="entry name" value="HTH_TETR_2"/>
    <property type="match status" value="1"/>
</dbReference>
<keyword evidence="7" id="KW-1185">Reference proteome</keyword>
<dbReference type="Proteomes" id="UP000542813">
    <property type="component" value="Unassembled WGS sequence"/>
</dbReference>
<protein>
    <submittedName>
        <fullName evidence="6">AcrR family transcriptional regulator</fullName>
    </submittedName>
</protein>
<gene>
    <name evidence="6" type="ORF">HD601_004717</name>
</gene>
<evidence type="ECO:0000256" key="4">
    <source>
        <dbReference type="PROSITE-ProRule" id="PRU00335"/>
    </source>
</evidence>